<evidence type="ECO:0000313" key="4">
    <source>
        <dbReference type="EMBL" id="VFU60032.1"/>
    </source>
</evidence>
<dbReference type="PANTHER" id="PTHR37610:SF40">
    <property type="entry name" value="OS01G0909600 PROTEIN"/>
    <property type="match status" value="1"/>
</dbReference>
<dbReference type="InterPro" id="IPR036875">
    <property type="entry name" value="Znf_CCHC_sf"/>
</dbReference>
<evidence type="ECO:0000256" key="1">
    <source>
        <dbReference type="SAM" id="MobiDB-lite"/>
    </source>
</evidence>
<proteinExistence type="predicted"/>
<feature type="domain" description="Retrovirus-related Pol polyprotein from transposon TNT 1-94-like beta-barrel" evidence="3">
    <location>
        <begin position="315"/>
        <end position="358"/>
    </location>
</feature>
<dbReference type="AlphaFoldDB" id="A0A6N2N5W9"/>
<evidence type="ECO:0000259" key="3">
    <source>
        <dbReference type="Pfam" id="PF22936"/>
    </source>
</evidence>
<dbReference type="SUPFAM" id="SSF57756">
    <property type="entry name" value="Retrovirus zinc finger-like domains"/>
    <property type="match status" value="1"/>
</dbReference>
<feature type="region of interest" description="Disordered" evidence="1">
    <location>
        <begin position="1"/>
        <end position="27"/>
    </location>
</feature>
<evidence type="ECO:0000259" key="2">
    <source>
        <dbReference type="Pfam" id="PF14244"/>
    </source>
</evidence>
<organism evidence="4">
    <name type="scientific">Salix viminalis</name>
    <name type="common">Common osier</name>
    <name type="synonym">Basket willow</name>
    <dbReference type="NCBI Taxonomy" id="40686"/>
    <lineage>
        <taxon>Eukaryota</taxon>
        <taxon>Viridiplantae</taxon>
        <taxon>Streptophyta</taxon>
        <taxon>Embryophyta</taxon>
        <taxon>Tracheophyta</taxon>
        <taxon>Spermatophyta</taxon>
        <taxon>Magnoliopsida</taxon>
        <taxon>eudicotyledons</taxon>
        <taxon>Gunneridae</taxon>
        <taxon>Pentapetalae</taxon>
        <taxon>rosids</taxon>
        <taxon>fabids</taxon>
        <taxon>Malpighiales</taxon>
        <taxon>Salicaceae</taxon>
        <taxon>Saliceae</taxon>
        <taxon>Salix</taxon>
    </lineage>
</organism>
<dbReference type="GO" id="GO:0008270">
    <property type="term" value="F:zinc ion binding"/>
    <property type="evidence" value="ECO:0007669"/>
    <property type="project" value="InterPro"/>
</dbReference>
<reference evidence="4" key="1">
    <citation type="submission" date="2019-03" db="EMBL/GenBank/DDBJ databases">
        <authorList>
            <person name="Mank J."/>
            <person name="Almeida P."/>
        </authorList>
    </citation>
    <scope>NUCLEOTIDE SEQUENCE</scope>
    <source>
        <strain evidence="4">78183</strain>
    </source>
</reference>
<dbReference type="GO" id="GO:0003676">
    <property type="term" value="F:nucleic acid binding"/>
    <property type="evidence" value="ECO:0007669"/>
    <property type="project" value="InterPro"/>
</dbReference>
<protein>
    <submittedName>
        <fullName evidence="4">Uncharacterized protein</fullName>
    </submittedName>
</protein>
<dbReference type="PANTHER" id="PTHR37610">
    <property type="entry name" value="CCHC-TYPE DOMAIN-CONTAINING PROTEIN"/>
    <property type="match status" value="1"/>
</dbReference>
<dbReference type="Gene3D" id="4.10.60.10">
    <property type="entry name" value="Zinc finger, CCHC-type"/>
    <property type="match status" value="1"/>
</dbReference>
<dbReference type="Pfam" id="PF22936">
    <property type="entry name" value="Pol_BBD"/>
    <property type="match status" value="1"/>
</dbReference>
<dbReference type="EMBL" id="CAADRP010002041">
    <property type="protein sequence ID" value="VFU60032.1"/>
    <property type="molecule type" value="Genomic_DNA"/>
</dbReference>
<name>A0A6N2N5W9_SALVM</name>
<accession>A0A6N2N5W9</accession>
<sequence>MGDHTEGKTTDTGMSSRPKWENPNHPLYLHHGDQPGIILVPQSLAEDNYSTWVQSMSMALTVKNKIGFVDGSIKEPTEDKLDEVQQWKRCNNLVKTWLLGSMSKDIASSVIHCKNANQMWVDLQEKFSHVNIVHLFHIENEIHGCVQGNMTPTRRIPLFFDMKATEISNGRISTQPEAAAFAVRNPNREYESEGKDLRCAKCNRTNHSTKNCRAHLKCTFCGWKGHTFDHCRKRMAALEPDQPNPSRGNQVTAYAQDNKMATPSFPFSEEECKQILQMLSKSRTSMANQVGNSSNHEELSGKAFSLVCNGKTNTWILDSGATDHMVCDPNLLTQSKKVENHTVELPNGSYASVTHIGQSIKPNKSISNQTQTSSLATEPWEITPKARQPTQACLQDPSGKIPTILSIPIMNSESKLESAMEYKGSSPSISCSEILARQPLASSFKVVDQSEHLPPYIRDERCRVLGKGTCCARGRRITLSAPYLRLGCQPQWADSPALVSWASSPHGLEVQKGWLGFQP</sequence>
<dbReference type="InterPro" id="IPR029472">
    <property type="entry name" value="Copia-like_N"/>
</dbReference>
<feature type="domain" description="Retrotransposon Copia-like N-terminal" evidence="2">
    <location>
        <begin position="30"/>
        <end position="76"/>
    </location>
</feature>
<dbReference type="Pfam" id="PF14244">
    <property type="entry name" value="Retrotran_gag_3"/>
    <property type="match status" value="1"/>
</dbReference>
<dbReference type="InterPro" id="IPR054722">
    <property type="entry name" value="PolX-like_BBD"/>
</dbReference>
<gene>
    <name evidence="4" type="ORF">SVIM_LOCUS443984</name>
</gene>